<dbReference type="InterPro" id="IPR005828">
    <property type="entry name" value="MFS_sugar_transport-like"/>
</dbReference>
<dbReference type="GO" id="GO:0016020">
    <property type="term" value="C:membrane"/>
    <property type="evidence" value="ECO:0007669"/>
    <property type="project" value="UniProtKB-SubCell"/>
</dbReference>
<keyword evidence="3 5" id="KW-1133">Transmembrane helix</keyword>
<dbReference type="GO" id="GO:0022857">
    <property type="term" value="F:transmembrane transporter activity"/>
    <property type="evidence" value="ECO:0007669"/>
    <property type="project" value="InterPro"/>
</dbReference>
<feature type="transmembrane region" description="Helical" evidence="5">
    <location>
        <begin position="754"/>
        <end position="775"/>
    </location>
</feature>
<evidence type="ECO:0000256" key="5">
    <source>
        <dbReference type="SAM" id="Phobius"/>
    </source>
</evidence>
<feature type="non-terminal residue" evidence="7">
    <location>
        <position position="1142"/>
    </location>
</feature>
<evidence type="ECO:0000256" key="1">
    <source>
        <dbReference type="ARBA" id="ARBA00004141"/>
    </source>
</evidence>
<dbReference type="CDD" id="cd17317">
    <property type="entry name" value="MFS_SLC22"/>
    <property type="match status" value="2"/>
</dbReference>
<protein>
    <recommendedName>
        <fullName evidence="6">Major facilitator superfamily (MFS) profile domain-containing protein</fullName>
    </recommendedName>
</protein>
<dbReference type="PROSITE" id="PS50850">
    <property type="entry name" value="MFS"/>
    <property type="match status" value="2"/>
</dbReference>
<accession>A0A553PNN2</accession>
<feature type="transmembrane region" description="Helical" evidence="5">
    <location>
        <begin position="958"/>
        <end position="979"/>
    </location>
</feature>
<keyword evidence="4 5" id="KW-0472">Membrane</keyword>
<dbReference type="FunFam" id="1.20.1250.20:FF:000023">
    <property type="entry name" value="Solute carrier family 22 member 6"/>
    <property type="match status" value="2"/>
</dbReference>
<sequence>MDYDDLLKEIGLWGPWQKQTILCLLVPTIVTGAAFMTYSFTLGTPNQFRCKVPECEGHLERIDYDISHEWIQNHLPDPKEDLDKFQCQMRTWTNERPFCYNYSIETPSSFQSQSQFDYCEQFVFDSTDFESTIVTEYGIICQRRHLKSILGMAMIVILGLGGYIFGYVSDTYGRKPVMFLTMFACVTFNVLSTFSTSFWMYSGLFLAGCLFLNGSYNGSFIMSVELVGKDHAAACSMAVNFPFVLGELIPVIVSYFIRDFRQMIRVAFIPLYLILSLWFVIPESPRWLLVNEKMDEFAKIIKKGAKINGAIISEETIRSTKKHHEGNESADESYLDKKQVHIWDLFRSRRLLKRIIIVLFNWSAVVLCYNGLTMNSVNLGGNAHFNIALAVLIEIPSYIFCILIVSRVGRRPTLVLTQLACALFCLASLAVPSSSPDQKWIIVLFSTFAKFATTSAFSMVILQTTELFPTSVRNTVVGACSLTSRIGAIVAPVVANLQPGHEYVPMLVFGLVSLFAGLTGIFLPETRGKLLPVTLRDAEEEDDSPSLLACFGCQPKKEPNEVQAIFGMFICKQLVCKPVQNITQPTPLIKMDWDDILEHVGETGPWNIVMFALLWLPPILAGVCVLQFSFTGLEPADGFRCAIKPCDMEDASFYDFDDSIFARDNDTNGNEIIDFCKMFPVDANSAIAGNCSLDNFIFDSETFVTCDSSQTVLWSDFEFFSNVALVGSIYMCGLLASSFVSGTLGDLIGRRHTTAIMIIVCIIGGLSGAFCYDYISYCVTRFITGFGAMGLFMVPFNLAVELSGARTKTLIGNMAQIPFAIGEALVCLIAYLFRDWRLFSIMSSAPFAIFLVIWFILPESPRWLITKGRYKEVQRIAKQAARWNKKEIPKELLEIPVQEITEKCSVASLKKKELGMADLFKGGPITRNTILLFIIWIVITLGYYGISMNTGNLGSDIFVSLTLISLIEIPSYVVCIFIMDHLGRKPTLTISLFLTGIACIAAGFMDDGGGKTALALIGKFGASAGFSVVYLFTTELYPTEIRNTGLGFCCMFARLGGIAAPQVAIYLPKVAFPALPLLLMGGCAILGGVLTLLLPETLGSPLIESIGELKGLGDTSKPFFSWWSISKLEKHLASHLHHGVHE</sequence>
<dbReference type="STRING" id="6832.A0A553PNN2"/>
<evidence type="ECO:0000313" key="8">
    <source>
        <dbReference type="Proteomes" id="UP000318571"/>
    </source>
</evidence>
<feature type="transmembrane region" description="Helical" evidence="5">
    <location>
        <begin position="440"/>
        <end position="462"/>
    </location>
</feature>
<feature type="transmembrane region" description="Helical" evidence="5">
    <location>
        <begin position="149"/>
        <end position="169"/>
    </location>
</feature>
<dbReference type="Pfam" id="PF00083">
    <property type="entry name" value="Sugar_tr"/>
    <property type="match status" value="2"/>
</dbReference>
<evidence type="ECO:0000259" key="6">
    <source>
        <dbReference type="PROSITE" id="PS50850"/>
    </source>
</evidence>
<feature type="domain" description="Major facilitator superfamily (MFS) profile" evidence="6">
    <location>
        <begin position="687"/>
        <end position="1099"/>
    </location>
</feature>
<feature type="transmembrane region" description="Helical" evidence="5">
    <location>
        <begin position="237"/>
        <end position="257"/>
    </location>
</feature>
<feature type="transmembrane region" description="Helical" evidence="5">
    <location>
        <begin position="719"/>
        <end position="742"/>
    </location>
</feature>
<feature type="transmembrane region" description="Helical" evidence="5">
    <location>
        <begin position="812"/>
        <end position="833"/>
    </location>
</feature>
<comment type="subcellular location">
    <subcellularLocation>
        <location evidence="1">Membrane</location>
        <topology evidence="1">Multi-pass membrane protein</topology>
    </subcellularLocation>
</comment>
<evidence type="ECO:0000256" key="2">
    <source>
        <dbReference type="ARBA" id="ARBA00022692"/>
    </source>
</evidence>
<feature type="transmembrane region" description="Helical" evidence="5">
    <location>
        <begin position="929"/>
        <end position="946"/>
    </location>
</feature>
<dbReference type="InterPro" id="IPR020846">
    <property type="entry name" value="MFS_dom"/>
</dbReference>
<feature type="transmembrane region" description="Helical" evidence="5">
    <location>
        <begin position="384"/>
        <end position="406"/>
    </location>
</feature>
<evidence type="ECO:0000256" key="4">
    <source>
        <dbReference type="ARBA" id="ARBA00023136"/>
    </source>
</evidence>
<keyword evidence="8" id="KW-1185">Reference proteome</keyword>
<dbReference type="SUPFAM" id="SSF103473">
    <property type="entry name" value="MFS general substrate transporter"/>
    <property type="match status" value="2"/>
</dbReference>
<feature type="transmembrane region" description="Helical" evidence="5">
    <location>
        <begin position="413"/>
        <end position="434"/>
    </location>
</feature>
<feature type="transmembrane region" description="Helical" evidence="5">
    <location>
        <begin position="781"/>
        <end position="800"/>
    </location>
</feature>
<feature type="transmembrane region" description="Helical" evidence="5">
    <location>
        <begin position="176"/>
        <end position="192"/>
    </location>
</feature>
<organism evidence="7 8">
    <name type="scientific">Tigriopus californicus</name>
    <name type="common">Marine copepod</name>
    <dbReference type="NCBI Taxonomy" id="6832"/>
    <lineage>
        <taxon>Eukaryota</taxon>
        <taxon>Metazoa</taxon>
        <taxon>Ecdysozoa</taxon>
        <taxon>Arthropoda</taxon>
        <taxon>Crustacea</taxon>
        <taxon>Multicrustacea</taxon>
        <taxon>Hexanauplia</taxon>
        <taxon>Copepoda</taxon>
        <taxon>Harpacticoida</taxon>
        <taxon>Harpacticidae</taxon>
        <taxon>Tigriopus</taxon>
    </lineage>
</organism>
<feature type="transmembrane region" description="Helical" evidence="5">
    <location>
        <begin position="198"/>
        <end position="216"/>
    </location>
</feature>
<dbReference type="InterPro" id="IPR036259">
    <property type="entry name" value="MFS_trans_sf"/>
</dbReference>
<feature type="transmembrane region" description="Helical" evidence="5">
    <location>
        <begin position="1011"/>
        <end position="1033"/>
    </location>
</feature>
<dbReference type="AlphaFoldDB" id="A0A553PNN2"/>
<dbReference type="Proteomes" id="UP000318571">
    <property type="component" value="Chromosome 6"/>
</dbReference>
<feature type="transmembrane region" description="Helical" evidence="5">
    <location>
        <begin position="986"/>
        <end position="1005"/>
    </location>
</feature>
<feature type="transmembrane region" description="Helical" evidence="5">
    <location>
        <begin position="608"/>
        <end position="630"/>
    </location>
</feature>
<proteinExistence type="predicted"/>
<feature type="transmembrane region" description="Helical" evidence="5">
    <location>
        <begin position="474"/>
        <end position="497"/>
    </location>
</feature>
<name>A0A553PNN2_TIGCA</name>
<gene>
    <name evidence="7" type="ORF">TCAL_08843</name>
</gene>
<feature type="transmembrane region" description="Helical" evidence="5">
    <location>
        <begin position="1045"/>
        <end position="1067"/>
    </location>
</feature>
<evidence type="ECO:0000313" key="7">
    <source>
        <dbReference type="EMBL" id="TRY79295.1"/>
    </source>
</evidence>
<feature type="domain" description="Major facilitator superfamily (MFS) profile" evidence="6">
    <location>
        <begin position="101"/>
        <end position="528"/>
    </location>
</feature>
<feature type="transmembrane region" description="Helical" evidence="5">
    <location>
        <begin position="1073"/>
        <end position="1094"/>
    </location>
</feature>
<dbReference type="OMA" id="VGSMTAR"/>
<keyword evidence="2 5" id="KW-0812">Transmembrane</keyword>
<reference evidence="7 8" key="1">
    <citation type="journal article" date="2018" name="Nat. Ecol. Evol.">
        <title>Genomic signatures of mitonuclear coevolution across populations of Tigriopus californicus.</title>
        <authorList>
            <person name="Barreto F.S."/>
            <person name="Watson E.T."/>
            <person name="Lima T.G."/>
            <person name="Willett C.S."/>
            <person name="Edmands S."/>
            <person name="Li W."/>
            <person name="Burton R.S."/>
        </authorList>
    </citation>
    <scope>NUCLEOTIDE SEQUENCE [LARGE SCALE GENOMIC DNA]</scope>
    <source>
        <strain evidence="7 8">San Diego</strain>
    </source>
</reference>
<evidence type="ECO:0000256" key="3">
    <source>
        <dbReference type="ARBA" id="ARBA00022989"/>
    </source>
</evidence>
<comment type="caution">
    <text evidence="7">The sequence shown here is derived from an EMBL/GenBank/DDBJ whole genome shotgun (WGS) entry which is preliminary data.</text>
</comment>
<dbReference type="EMBL" id="VCGU01000002">
    <property type="protein sequence ID" value="TRY79295.1"/>
    <property type="molecule type" value="Genomic_DNA"/>
</dbReference>
<feature type="transmembrane region" description="Helical" evidence="5">
    <location>
        <begin position="839"/>
        <end position="857"/>
    </location>
</feature>
<dbReference type="PANTHER" id="PTHR24064">
    <property type="entry name" value="SOLUTE CARRIER FAMILY 22 MEMBER"/>
    <property type="match status" value="1"/>
</dbReference>
<feature type="transmembrane region" description="Helical" evidence="5">
    <location>
        <begin position="21"/>
        <end position="40"/>
    </location>
</feature>
<dbReference type="Gene3D" id="1.20.1250.20">
    <property type="entry name" value="MFS general substrate transporter like domains"/>
    <property type="match status" value="2"/>
</dbReference>
<feature type="transmembrane region" description="Helical" evidence="5">
    <location>
        <begin position="355"/>
        <end position="372"/>
    </location>
</feature>
<feature type="transmembrane region" description="Helical" evidence="5">
    <location>
        <begin position="503"/>
        <end position="523"/>
    </location>
</feature>